<evidence type="ECO:0000256" key="2">
    <source>
        <dbReference type="ARBA" id="ARBA00012536"/>
    </source>
</evidence>
<reference evidence="10" key="1">
    <citation type="journal article" date="2019" name="Plant J.">
        <title>Chlorella vulgaris genome assembly and annotation reveals the molecular basis for metabolic acclimation to high light conditions.</title>
        <authorList>
            <person name="Cecchin M."/>
            <person name="Marcolungo L."/>
            <person name="Rossato M."/>
            <person name="Girolomoni L."/>
            <person name="Cosentino E."/>
            <person name="Cuine S."/>
            <person name="Li-Beisson Y."/>
            <person name="Delledonne M."/>
            <person name="Ballottari M."/>
        </authorList>
    </citation>
    <scope>NUCLEOTIDE SEQUENCE</scope>
    <source>
        <strain evidence="10">211/11P</strain>
    </source>
</reference>
<evidence type="ECO:0000259" key="8">
    <source>
        <dbReference type="Pfam" id="PF00534"/>
    </source>
</evidence>
<feature type="compositionally biased region" description="Low complexity" evidence="7">
    <location>
        <begin position="530"/>
        <end position="540"/>
    </location>
</feature>
<keyword evidence="4" id="KW-0808">Transferase</keyword>
<dbReference type="InterPro" id="IPR001296">
    <property type="entry name" value="Glyco_trans_1"/>
</dbReference>
<evidence type="ECO:0000259" key="9">
    <source>
        <dbReference type="Pfam" id="PF00862"/>
    </source>
</evidence>
<evidence type="ECO:0000313" key="11">
    <source>
        <dbReference type="Proteomes" id="UP001055712"/>
    </source>
</evidence>
<dbReference type="GO" id="GO:0046524">
    <property type="term" value="F:sucrose-phosphate synthase activity"/>
    <property type="evidence" value="ECO:0007669"/>
    <property type="project" value="UniProtKB-EC"/>
</dbReference>
<dbReference type="Gene3D" id="3.40.50.2000">
    <property type="entry name" value="Glycogen Phosphorylase B"/>
    <property type="match status" value="3"/>
</dbReference>
<dbReference type="PANTHER" id="PTHR46039">
    <property type="entry name" value="SUCROSE-PHOSPHATE SYNTHASE 3-RELATED"/>
    <property type="match status" value="1"/>
</dbReference>
<keyword evidence="11" id="KW-1185">Reference proteome</keyword>
<dbReference type="SUPFAM" id="SSF53756">
    <property type="entry name" value="UDP-Glycosyltransferase/glycogen phosphorylase"/>
    <property type="match status" value="1"/>
</dbReference>
<gene>
    <name evidence="10" type="ORF">D9Q98_001699</name>
</gene>
<dbReference type="Pfam" id="PF00534">
    <property type="entry name" value="Glycos_transf_1"/>
    <property type="match status" value="1"/>
</dbReference>
<comment type="caution">
    <text evidence="10">The sequence shown here is derived from an EMBL/GenBank/DDBJ whole genome shotgun (WGS) entry which is preliminary data.</text>
</comment>
<organism evidence="10 11">
    <name type="scientific">Chlorella vulgaris</name>
    <name type="common">Green alga</name>
    <dbReference type="NCBI Taxonomy" id="3077"/>
    <lineage>
        <taxon>Eukaryota</taxon>
        <taxon>Viridiplantae</taxon>
        <taxon>Chlorophyta</taxon>
        <taxon>core chlorophytes</taxon>
        <taxon>Trebouxiophyceae</taxon>
        <taxon>Chlorellales</taxon>
        <taxon>Chlorellaceae</taxon>
        <taxon>Chlorella clade</taxon>
        <taxon>Chlorella</taxon>
    </lineage>
</organism>
<keyword evidence="3" id="KW-0328">Glycosyltransferase</keyword>
<proteinExistence type="inferred from homology"/>
<comment type="catalytic activity">
    <reaction evidence="6">
        <text>beta-D-fructose 6-phosphate + UDP-alpha-D-glucose = sucrose 6(F)-phosphate + UDP + H(+)</text>
        <dbReference type="Rhea" id="RHEA:22172"/>
        <dbReference type="ChEBI" id="CHEBI:15378"/>
        <dbReference type="ChEBI" id="CHEBI:57634"/>
        <dbReference type="ChEBI" id="CHEBI:57723"/>
        <dbReference type="ChEBI" id="CHEBI:58223"/>
        <dbReference type="ChEBI" id="CHEBI:58885"/>
        <dbReference type="EC" id="2.4.1.14"/>
    </reaction>
</comment>
<feature type="region of interest" description="Disordered" evidence="7">
    <location>
        <begin position="796"/>
        <end position="827"/>
    </location>
</feature>
<comment type="function">
    <text evidence="5">Plays a role in photosynthetic sucrose synthesis by catalyzing the rate-limiting step of sucrose biosynthesis from UDP-glucose and fructose- 6-phosphate. Involved in the regulation of carbon partitioning in the leaves of plants. May regulate the synthesis of sucrose and therefore play a major role as a limiting factor in the export of photoassimilates out of the leaf. Plays a role for sucrose availability that is essential for plant growth and fiber elongation.</text>
</comment>
<dbReference type="InterPro" id="IPR000368">
    <property type="entry name" value="Sucrose_synth_GT-B1"/>
</dbReference>
<dbReference type="PANTHER" id="PTHR46039:SF5">
    <property type="entry name" value="SUCROSE-PHOSPHATE SYNTHASE 3-RELATED"/>
    <property type="match status" value="1"/>
</dbReference>
<evidence type="ECO:0000256" key="7">
    <source>
        <dbReference type="SAM" id="MobiDB-lite"/>
    </source>
</evidence>
<evidence type="ECO:0000256" key="4">
    <source>
        <dbReference type="ARBA" id="ARBA00022679"/>
    </source>
</evidence>
<feature type="compositionally biased region" description="Basic and acidic residues" evidence="7">
    <location>
        <begin position="813"/>
        <end position="822"/>
    </location>
</feature>
<feature type="domain" description="Glycosyl transferase family 1" evidence="8">
    <location>
        <begin position="593"/>
        <end position="767"/>
    </location>
</feature>
<dbReference type="EMBL" id="SIDB01000002">
    <property type="protein sequence ID" value="KAI3435641.1"/>
    <property type="molecule type" value="Genomic_DNA"/>
</dbReference>
<dbReference type="Pfam" id="PF00862">
    <property type="entry name" value="GT-B_Sucrose_synth"/>
    <property type="match status" value="1"/>
</dbReference>
<evidence type="ECO:0000256" key="1">
    <source>
        <dbReference type="ARBA" id="ARBA00006530"/>
    </source>
</evidence>
<protein>
    <recommendedName>
        <fullName evidence="2">sucrose-phosphate synthase</fullName>
        <ecNumber evidence="2">2.4.1.14</ecNumber>
    </recommendedName>
</protein>
<dbReference type="AlphaFoldDB" id="A0A9D4TUU5"/>
<evidence type="ECO:0000256" key="5">
    <source>
        <dbReference type="ARBA" id="ARBA00024883"/>
    </source>
</evidence>
<feature type="domain" description="Sucrose synthase first GT-B" evidence="9">
    <location>
        <begin position="235"/>
        <end position="487"/>
    </location>
</feature>
<dbReference type="EC" id="2.4.1.14" evidence="2"/>
<evidence type="ECO:0000256" key="6">
    <source>
        <dbReference type="ARBA" id="ARBA00047471"/>
    </source>
</evidence>
<accession>A0A9D4TUU5</accession>
<evidence type="ECO:0000313" key="10">
    <source>
        <dbReference type="EMBL" id="KAI3435641.1"/>
    </source>
</evidence>
<name>A0A9D4TUU5_CHLVU</name>
<dbReference type="Proteomes" id="UP001055712">
    <property type="component" value="Unassembled WGS sequence"/>
</dbReference>
<comment type="similarity">
    <text evidence="1">Belongs to the glycosyltransferase 1 family.</text>
</comment>
<feature type="region of interest" description="Disordered" evidence="7">
    <location>
        <begin position="105"/>
        <end position="191"/>
    </location>
</feature>
<dbReference type="InterPro" id="IPR044161">
    <property type="entry name" value="SPS"/>
</dbReference>
<evidence type="ECO:0000256" key="3">
    <source>
        <dbReference type="ARBA" id="ARBA00022676"/>
    </source>
</evidence>
<dbReference type="OrthoDB" id="512920at2759"/>
<reference evidence="10" key="2">
    <citation type="submission" date="2020-11" db="EMBL/GenBank/DDBJ databases">
        <authorList>
            <person name="Cecchin M."/>
            <person name="Marcolungo L."/>
            <person name="Rossato M."/>
            <person name="Girolomoni L."/>
            <person name="Cosentino E."/>
            <person name="Cuine S."/>
            <person name="Li-Beisson Y."/>
            <person name="Delledonne M."/>
            <person name="Ballottari M."/>
        </authorList>
    </citation>
    <scope>NUCLEOTIDE SEQUENCE</scope>
    <source>
        <strain evidence="10">211/11P</strain>
        <tissue evidence="10">Whole cell</tissue>
    </source>
</reference>
<sequence length="1233" mass="133599">MAAAESSGGNAWVESYLDALLTYGLSSEYLKSTKEAKAKSKTQDADRSAYSRYYVNSLLNLDEQALHSAWSKASSATKQGGEKDARLQYLSWRIWHMRRRLAAVEQDQRGAEEESALTEDTAYTSDEEEQELTKAMSRGSLELRKLQRNKSKSRDQSPAGSEGRGKSGAAEVSFAKGGPASASGGVEGAPKSKLKVKVVGHTDAALETVFEDLVGSPASEKTPHAPLEHRTDRLYVILISLHGLVRGDKMELGRDSDTGGQVKYVVELAKALALHPSVFRVDLLTRLIKDPSVDASYGEPEECLVKGRGSLGGAFIVRLPCGPPTKYVSKELLWPYVREFADRGIAHATSTLAAIAESGRRCELYAVHGHYADAGEVAVLMSSSLDVHMVMTGHSLGRNKLEHLLASGSMTRSEIESAYAISRRIEAEERCLDNAMLVFTSTRQEVDEQWGLYDGYSPQLSRVLRFHRSFGRHMPNMKVIPPGLDFSSLKVTMPEDPTLREFEQARAAQDLLSPRAPHSSATTPRALTDAGAGSASGGTAPPTPTAAPPGTAAGQQSPGGGEALPPVAVPRLPADMMDPHGGPPIWKDISRFLRNPLKPAILAMSRPDHKKNLTTLVQAFGKHKMLRELANLVLVMGNRDNIDSMASGSQKVLTQVLKLIDSHDLYGSVAYPKHHTQADISDIYLFSYATRGVFVNPALQEPFGLTVIEAAAHGVPTVATKNGGPVDIMATLHHGVTVDPTDPDAVALALLRILTNPQTWDDMSGNGVKNIMAYSWPSHCKKYLEAIEAEKRVIKSHRKHDRTMSGLLNKRPAPPEKAKQQADENALGGGDSMTRYFTSPHIALDLNLDLSGGGMRKTISGMSSDDLAILQGADSEGMLRAGDVPLGQSRRSLVLVPLDSDYVLPEATGAISALLEGLESRGQRNDVGLGLLSMLGFESTCQHMEAAGIARDEFDLMVCNSGADLWLQVSGGRWEADELYEGQIAFEWDRILLHRMLTKIISKPQEDNRRLPRLKELLYNVQEEPAGGVHPRHICLELDPESQAILSAGMGPRSRATPAHIRTLAVVDRLKKRLRSKGMRASYNLQLVPREDEYLAVLHITPLRASRPLALRYLSQKLALQQDNVVVMALAPETTGSVEGGDLVAGSYCSDTQDLVGGMQQVCVVTGAPTREGRPPLPSGDILSQSLGVSMQPYLEGTSRVAVAASGEEAAAVLQLIEQQQHQGKETPAKAEA</sequence>
<feature type="region of interest" description="Disordered" evidence="7">
    <location>
        <begin position="511"/>
        <end position="570"/>
    </location>
</feature>